<accession>A0ABU0ZAW8</accession>
<keyword evidence="2" id="KW-1185">Reference proteome</keyword>
<organism evidence="1 2">
    <name type="scientific">Phytohabitans maris</name>
    <dbReference type="NCBI Taxonomy" id="3071409"/>
    <lineage>
        <taxon>Bacteria</taxon>
        <taxon>Bacillati</taxon>
        <taxon>Actinomycetota</taxon>
        <taxon>Actinomycetes</taxon>
        <taxon>Micromonosporales</taxon>
        <taxon>Micromonosporaceae</taxon>
    </lineage>
</organism>
<dbReference type="Proteomes" id="UP001230908">
    <property type="component" value="Unassembled WGS sequence"/>
</dbReference>
<gene>
    <name evidence="1" type="ORF">RB614_03185</name>
</gene>
<proteinExistence type="predicted"/>
<reference evidence="1 2" key="1">
    <citation type="submission" date="2023-08" db="EMBL/GenBank/DDBJ databases">
        <title>Phytohabitans sansha sp. nov., isolated from marine sediment.</title>
        <authorList>
            <person name="Zhao Y."/>
            <person name="Yi K."/>
        </authorList>
    </citation>
    <scope>NUCLEOTIDE SEQUENCE [LARGE SCALE GENOMIC DNA]</scope>
    <source>
        <strain evidence="1 2">ZYX-F-186</strain>
    </source>
</reference>
<name>A0ABU0ZAW8_9ACTN</name>
<evidence type="ECO:0000313" key="2">
    <source>
        <dbReference type="Proteomes" id="UP001230908"/>
    </source>
</evidence>
<dbReference type="EMBL" id="JAVHUY010000002">
    <property type="protein sequence ID" value="MDQ7903516.1"/>
    <property type="molecule type" value="Genomic_DNA"/>
</dbReference>
<dbReference type="InterPro" id="IPR025534">
    <property type="entry name" value="DUF4420"/>
</dbReference>
<evidence type="ECO:0000313" key="1">
    <source>
        <dbReference type="EMBL" id="MDQ7903516.1"/>
    </source>
</evidence>
<protein>
    <submittedName>
        <fullName evidence="1">PD-(D/E)XK motif protein</fullName>
    </submittedName>
</protein>
<sequence length="334" mass="37054">MTVSEDDWTQLEAEQHSTGVVMRRLFPRSTQDIFLAVQQPSGRRMLVLRVPSSAAEAQVRRGALPSTRGLALQFVPADTGRRDLQVVLIADDRREVFNPLISDMAATAETEADPAEALHRAVERFEYWRQLLQSIADTGLSPEARRGLYGELTVLRDHFLPNLPAGEAVQTWTGPTGANQDFQTRSAAIEVKTGTATEPQSIVIANERQLDDTGAGQLLLAHLSLDERRGGAGETLPLIIDAIRAAVTSAESRSILDDRLARVGYLTSQRHLYEEPRYTIRKIQFWRVTGQFPRIVEADLRPGVGHCRYRISTTGLDQYRVSAEQVACIVKGEA</sequence>
<dbReference type="Pfam" id="PF14390">
    <property type="entry name" value="DUF4420"/>
    <property type="match status" value="1"/>
</dbReference>
<dbReference type="RefSeq" id="WP_308710782.1">
    <property type="nucleotide sequence ID" value="NZ_JAVHUY010000002.1"/>
</dbReference>
<comment type="caution">
    <text evidence="1">The sequence shown here is derived from an EMBL/GenBank/DDBJ whole genome shotgun (WGS) entry which is preliminary data.</text>
</comment>